<sequence length="108" mass="12726">MAPRRSQFSLAVCPCKMKDERFDYMMEAERYVNRICVDSYRDMKCVRETQRGQISDVTWSLSDRCDDGQSQRFGFTAHPLGVCGEVRRESDTAWVVQLEKRDESERCR</sequence>
<name>A0ABR3MJR6_9TELE</name>
<protein>
    <submittedName>
        <fullName evidence="1">Uncharacterized protein</fullName>
    </submittedName>
</protein>
<keyword evidence="2" id="KW-1185">Reference proteome</keyword>
<proteinExistence type="predicted"/>
<feature type="non-terminal residue" evidence="1">
    <location>
        <position position="108"/>
    </location>
</feature>
<reference evidence="1 2" key="1">
    <citation type="submission" date="2023-09" db="EMBL/GenBank/DDBJ databases">
        <authorList>
            <person name="Wang M."/>
        </authorList>
    </citation>
    <scope>NUCLEOTIDE SEQUENCE [LARGE SCALE GENOMIC DNA]</scope>
    <source>
        <strain evidence="1">GT-2023</strain>
        <tissue evidence="1">Liver</tissue>
    </source>
</reference>
<evidence type="ECO:0000313" key="1">
    <source>
        <dbReference type="EMBL" id="KAL1264596.1"/>
    </source>
</evidence>
<evidence type="ECO:0000313" key="2">
    <source>
        <dbReference type="Proteomes" id="UP001558613"/>
    </source>
</evidence>
<dbReference type="Proteomes" id="UP001558613">
    <property type="component" value="Unassembled WGS sequence"/>
</dbReference>
<dbReference type="EMBL" id="JAYMGO010000012">
    <property type="protein sequence ID" value="KAL1264596.1"/>
    <property type="molecule type" value="Genomic_DNA"/>
</dbReference>
<comment type="caution">
    <text evidence="1">The sequence shown here is derived from an EMBL/GenBank/DDBJ whole genome shotgun (WGS) entry which is preliminary data.</text>
</comment>
<organism evidence="1 2">
    <name type="scientific">Cirrhinus molitorella</name>
    <name type="common">mud carp</name>
    <dbReference type="NCBI Taxonomy" id="172907"/>
    <lineage>
        <taxon>Eukaryota</taxon>
        <taxon>Metazoa</taxon>
        <taxon>Chordata</taxon>
        <taxon>Craniata</taxon>
        <taxon>Vertebrata</taxon>
        <taxon>Euteleostomi</taxon>
        <taxon>Actinopterygii</taxon>
        <taxon>Neopterygii</taxon>
        <taxon>Teleostei</taxon>
        <taxon>Ostariophysi</taxon>
        <taxon>Cypriniformes</taxon>
        <taxon>Cyprinidae</taxon>
        <taxon>Labeoninae</taxon>
        <taxon>Labeonini</taxon>
        <taxon>Cirrhinus</taxon>
    </lineage>
</organism>
<gene>
    <name evidence="1" type="ORF">QQF64_004951</name>
</gene>
<accession>A0ABR3MJR6</accession>